<dbReference type="AlphaFoldDB" id="A0A0D2B2U3"/>
<feature type="compositionally biased region" description="Polar residues" evidence="4">
    <location>
        <begin position="829"/>
        <end position="839"/>
    </location>
</feature>
<evidence type="ECO:0000259" key="6">
    <source>
        <dbReference type="Pfam" id="PF25372"/>
    </source>
</evidence>
<dbReference type="PANTHER" id="PTHR13318">
    <property type="entry name" value="PARTNER OF PAIRED, ISOFORM B-RELATED"/>
    <property type="match status" value="1"/>
</dbReference>
<keyword evidence="8" id="KW-1185">Reference proteome</keyword>
<organism evidence="7 8">
    <name type="scientific">Exophiala spinifera</name>
    <dbReference type="NCBI Taxonomy" id="91928"/>
    <lineage>
        <taxon>Eukaryota</taxon>
        <taxon>Fungi</taxon>
        <taxon>Dikarya</taxon>
        <taxon>Ascomycota</taxon>
        <taxon>Pezizomycotina</taxon>
        <taxon>Eurotiomycetes</taxon>
        <taxon>Chaetothyriomycetidae</taxon>
        <taxon>Chaetothyriales</taxon>
        <taxon>Herpotrichiellaceae</taxon>
        <taxon>Exophiala</taxon>
    </lineage>
</organism>
<dbReference type="GeneID" id="27335523"/>
<dbReference type="InterPro" id="IPR036047">
    <property type="entry name" value="F-box-like_dom_sf"/>
</dbReference>
<dbReference type="STRING" id="91928.A0A0D2B2U3"/>
<dbReference type="EMBL" id="KN847497">
    <property type="protein sequence ID" value="KIW13253.1"/>
    <property type="molecule type" value="Genomic_DNA"/>
</dbReference>
<keyword evidence="1" id="KW-0433">Leucine-rich repeat</keyword>
<dbReference type="Gene3D" id="3.80.10.10">
    <property type="entry name" value="Ribonuclease Inhibitor"/>
    <property type="match status" value="3"/>
</dbReference>
<feature type="region of interest" description="Disordered" evidence="4">
    <location>
        <begin position="572"/>
        <end position="591"/>
    </location>
</feature>
<protein>
    <submittedName>
        <fullName evidence="7">Uncharacterized protein</fullName>
    </submittedName>
</protein>
<evidence type="ECO:0000313" key="7">
    <source>
        <dbReference type="EMBL" id="KIW13253.1"/>
    </source>
</evidence>
<feature type="compositionally biased region" description="Polar residues" evidence="4">
    <location>
        <begin position="850"/>
        <end position="859"/>
    </location>
</feature>
<keyword evidence="3" id="KW-0833">Ubl conjugation pathway</keyword>
<dbReference type="GO" id="GO:0031146">
    <property type="term" value="P:SCF-dependent proteasomal ubiquitin-dependent protein catabolic process"/>
    <property type="evidence" value="ECO:0007669"/>
    <property type="project" value="TreeGrafter"/>
</dbReference>
<feature type="region of interest" description="Disordered" evidence="4">
    <location>
        <begin position="893"/>
        <end position="959"/>
    </location>
</feature>
<dbReference type="Proteomes" id="UP000053328">
    <property type="component" value="Unassembled WGS sequence"/>
</dbReference>
<feature type="compositionally biased region" description="Basic and acidic residues" evidence="4">
    <location>
        <begin position="869"/>
        <end position="881"/>
    </location>
</feature>
<feature type="compositionally biased region" description="Low complexity" evidence="4">
    <location>
        <begin position="18"/>
        <end position="33"/>
    </location>
</feature>
<feature type="region of interest" description="Disordered" evidence="4">
    <location>
        <begin position="812"/>
        <end position="881"/>
    </location>
</feature>
<keyword evidence="2" id="KW-0677">Repeat</keyword>
<evidence type="ECO:0000256" key="3">
    <source>
        <dbReference type="ARBA" id="ARBA00022786"/>
    </source>
</evidence>
<feature type="region of interest" description="Disordered" evidence="4">
    <location>
        <begin position="688"/>
        <end position="742"/>
    </location>
</feature>
<dbReference type="SUPFAM" id="SSF52047">
    <property type="entry name" value="RNI-like"/>
    <property type="match status" value="1"/>
</dbReference>
<gene>
    <name evidence="7" type="ORF">PV08_08440</name>
</gene>
<dbReference type="FunFam" id="3.80.10.10:FF:000251">
    <property type="entry name" value="Ubiquitin ligase complex F-box protein GRR1"/>
    <property type="match status" value="1"/>
</dbReference>
<accession>A0A0D2B2U3</accession>
<dbReference type="GO" id="GO:0019005">
    <property type="term" value="C:SCF ubiquitin ligase complex"/>
    <property type="evidence" value="ECO:0007669"/>
    <property type="project" value="TreeGrafter"/>
</dbReference>
<dbReference type="HOGENOM" id="CLU_306541_0_0_1"/>
<evidence type="ECO:0000256" key="2">
    <source>
        <dbReference type="ARBA" id="ARBA00022737"/>
    </source>
</evidence>
<dbReference type="VEuPathDB" id="FungiDB:PV08_08440"/>
<evidence type="ECO:0000256" key="1">
    <source>
        <dbReference type="ARBA" id="ARBA00022614"/>
    </source>
</evidence>
<feature type="compositionally biased region" description="Basic and acidic residues" evidence="4">
    <location>
        <begin position="940"/>
        <end position="950"/>
    </location>
</feature>
<dbReference type="InterPro" id="IPR006553">
    <property type="entry name" value="Leu-rich_rpt_Cys-con_subtyp"/>
</dbReference>
<name>A0A0D2B2U3_9EURO</name>
<reference evidence="7 8" key="1">
    <citation type="submission" date="2015-01" db="EMBL/GenBank/DDBJ databases">
        <title>The Genome Sequence of Exophiala spinifera CBS89968.</title>
        <authorList>
            <consortium name="The Broad Institute Genomics Platform"/>
            <person name="Cuomo C."/>
            <person name="de Hoog S."/>
            <person name="Gorbushina A."/>
            <person name="Stielow B."/>
            <person name="Teixiera M."/>
            <person name="Abouelleil A."/>
            <person name="Chapman S.B."/>
            <person name="Priest M."/>
            <person name="Young S.K."/>
            <person name="Wortman J."/>
            <person name="Nusbaum C."/>
            <person name="Birren B."/>
        </authorList>
    </citation>
    <scope>NUCLEOTIDE SEQUENCE [LARGE SCALE GENOMIC DNA]</scope>
    <source>
        <strain evidence="7 8">CBS 89968</strain>
    </source>
</reference>
<dbReference type="OrthoDB" id="10257471at2759"/>
<sequence length="959" mass="105970">MADDIRFRISPIHTRNMSSVTVESDSSDSSPCPGDDEDTDYFMAHPNDSQSSLGAVTAIRDCDDDIDLDQIHRMSPISKLPPEILMAILAKLTSTADLRNCMLVSYHWALYAVGILWHRPLCNKWSNLLNVVSALGQGERSYFPYHEMVKRLNLSAIADKINDGTVQPFMNCKAVERLTLTNCSKLTDFGVAGLVDGSKKLQALDVTDIDALTDRTLHVVAENCPKLQGLNITNCSNITDESLIEIAQHCRQLKRLKLNGVVRATDASITAVARNCRSILEIDLAGCHSISSESVTALLSNLSHLRELRLAHCIDINDAAFTNLSPRLSFDALRILDLTACEQVRDDAIARIIPAAPRLRNLVLAKCRHITDRAVASICKLTKNLHYIHLGHCVNLTDNAVIQLVKACNRIRYIDLACCSRLTDASVRHLAQLPKLRRIGLVKCQNLTDSSIMALAHGPVLFSPTGKLGVPQQFVSLERVHLSYCVNLTLKGITALLHNCPRLTHLSLTGVQAFLREDLTRFCRDAPAEFTHPQRDVFCVFSGEGVQRLRDYLLRMAMDEAQREGREAIDDSLLDGVDSPGADTVSDDGTIDGNDQLMDPVLNPHRHGAPFTTTPRSRQQRPRSLHELPSYHIEMPFVPLEQVGPWTPGVAFGHDDRTSLNLMNTGNLFQQDGMEGRSRSPAASPLFVALPYGDRPRSSSRTPSRRHTLESSDGLFGPPPVPLHGYGEGSSRPMDIGGGRYGHDRRASYFGIEDSRTQQQGYPNVHLFASEGSRRPMPGAALRNPGDVRVSYLRPEPGFSAFDANHEAIMSTIPGSRSGSRHGSRSNSPQVSRVNSRSRLGNLLLPPRSYASTPPSQTDSGGRTSRAARSRERSRLREEAHREAMLQALAEADAAQQLRPDFPRTDSDQQGELPLLPSEMMERVVRTPATPVDPSMELPVEQHEHAPREDTDQDVTMTQ</sequence>
<dbReference type="RefSeq" id="XP_016233469.1">
    <property type="nucleotide sequence ID" value="XM_016382766.1"/>
</dbReference>
<evidence type="ECO:0000256" key="4">
    <source>
        <dbReference type="SAM" id="MobiDB-lite"/>
    </source>
</evidence>
<proteinExistence type="predicted"/>
<feature type="region of interest" description="Disordered" evidence="4">
    <location>
        <begin position="18"/>
        <end position="39"/>
    </location>
</feature>
<evidence type="ECO:0000313" key="8">
    <source>
        <dbReference type="Proteomes" id="UP000053328"/>
    </source>
</evidence>
<dbReference type="SMART" id="SM00367">
    <property type="entry name" value="LRR_CC"/>
    <property type="match status" value="12"/>
</dbReference>
<dbReference type="Pfam" id="PF12937">
    <property type="entry name" value="F-box-like"/>
    <property type="match status" value="1"/>
</dbReference>
<dbReference type="InterPro" id="IPR057207">
    <property type="entry name" value="FBXL15_LRR"/>
</dbReference>
<dbReference type="InterPro" id="IPR001810">
    <property type="entry name" value="F-box_dom"/>
</dbReference>
<dbReference type="SUPFAM" id="SSF81383">
    <property type="entry name" value="F-box domain"/>
    <property type="match status" value="1"/>
</dbReference>
<feature type="domain" description="F-box/LRR-repeat protein 15-like leucin rich repeat" evidence="6">
    <location>
        <begin position="174"/>
        <end position="245"/>
    </location>
</feature>
<feature type="domain" description="F-box" evidence="5">
    <location>
        <begin position="77"/>
        <end position="121"/>
    </location>
</feature>
<dbReference type="InterPro" id="IPR032675">
    <property type="entry name" value="LRR_dom_sf"/>
</dbReference>
<dbReference type="Pfam" id="PF25372">
    <property type="entry name" value="DUF7885"/>
    <property type="match status" value="2"/>
</dbReference>
<evidence type="ECO:0000259" key="5">
    <source>
        <dbReference type="Pfam" id="PF12937"/>
    </source>
</evidence>
<feature type="domain" description="F-box/LRR-repeat protein 15-like leucin rich repeat" evidence="6">
    <location>
        <begin position="246"/>
        <end position="470"/>
    </location>
</feature>